<evidence type="ECO:0000313" key="1">
    <source>
        <dbReference type="EMBL" id="BCD70642.1"/>
    </source>
</evidence>
<dbReference type="InterPro" id="IPR041737">
    <property type="entry name" value="SoxW"/>
</dbReference>
<dbReference type="Pfam" id="PF13098">
    <property type="entry name" value="Thioredoxin_2"/>
    <property type="match status" value="1"/>
</dbReference>
<dbReference type="InterPro" id="IPR012336">
    <property type="entry name" value="Thioredoxin-like_fold"/>
</dbReference>
<proteinExistence type="predicted"/>
<protein>
    <submittedName>
        <fullName evidence="1">Thiol:disulfide interchange protein DsbC</fullName>
    </submittedName>
</protein>
<evidence type="ECO:0000313" key="2">
    <source>
        <dbReference type="Proteomes" id="UP000317935"/>
    </source>
</evidence>
<dbReference type="RefSeq" id="WP_064429860.1">
    <property type="nucleotide sequence ID" value="NZ_AP019774.1"/>
</dbReference>
<reference evidence="1 2" key="1">
    <citation type="submission" date="2019-06" db="EMBL/GenBank/DDBJ databases">
        <title>Complete genome sequence of Helicobacter suis SNTW101c.</title>
        <authorList>
            <person name="Rimbara E."/>
            <person name="Suzuki M."/>
            <person name="Matsui H."/>
            <person name="Nakamura M."/>
            <person name="Mori S."/>
            <person name="Shibayama K."/>
        </authorList>
    </citation>
    <scope>NUCLEOTIDE SEQUENCE [LARGE SCALE GENOMIC DNA]</scope>
    <source>
        <strain evidence="1 2">SNTW101c</strain>
    </source>
</reference>
<dbReference type="Proteomes" id="UP000317935">
    <property type="component" value="Chromosome"/>
</dbReference>
<dbReference type="SUPFAM" id="SSF52833">
    <property type="entry name" value="Thioredoxin-like"/>
    <property type="match status" value="1"/>
</dbReference>
<gene>
    <name evidence="1" type="primary">dsbC</name>
    <name evidence="1" type="ORF">SNTW_12870</name>
</gene>
<sequence>MRMISYFALLLLLFHFSLASDDEIDDSMISSGAISPKSTLETSDNLDKQSYAGLEDIFQDTRIISPHGKHMLLIFSKNGCAYCEMLKQDLKHYAELKNYIKTHFSAYYINTSYSKMHDFKIGTPEKPRELKLPTSELAQMYEVNSTPTIVLADSTGKTIYELPGYMPHVQFLAVLEFVGNNLYQGINDDKIFIQKLRAYILKKTRESKHAS</sequence>
<dbReference type="InterPro" id="IPR036249">
    <property type="entry name" value="Thioredoxin-like_sf"/>
</dbReference>
<dbReference type="OrthoDB" id="5366120at2"/>
<organism evidence="1 2">
    <name type="scientific">Helicobacter suis</name>
    <dbReference type="NCBI Taxonomy" id="104628"/>
    <lineage>
        <taxon>Bacteria</taxon>
        <taxon>Pseudomonadati</taxon>
        <taxon>Campylobacterota</taxon>
        <taxon>Epsilonproteobacteria</taxon>
        <taxon>Campylobacterales</taxon>
        <taxon>Helicobacteraceae</taxon>
        <taxon>Helicobacter</taxon>
    </lineage>
</organism>
<dbReference type="CDD" id="cd02951">
    <property type="entry name" value="SoxW"/>
    <property type="match status" value="1"/>
</dbReference>
<dbReference type="Gene3D" id="3.40.30.10">
    <property type="entry name" value="Glutaredoxin"/>
    <property type="match status" value="1"/>
</dbReference>
<accession>A0A6J4D0U1</accession>
<name>A0A6J4D0U1_9HELI</name>
<dbReference type="AlphaFoldDB" id="A0A6J4D0U1"/>
<dbReference type="EMBL" id="AP019774">
    <property type="protein sequence ID" value="BCD70642.1"/>
    <property type="molecule type" value="Genomic_DNA"/>
</dbReference>